<dbReference type="eggNOG" id="COG1063">
    <property type="taxonomic scope" value="Bacteria"/>
</dbReference>
<dbReference type="EMBL" id="BBMZ01000009">
    <property type="protein sequence ID" value="GAL57999.1"/>
    <property type="molecule type" value="Genomic_DNA"/>
</dbReference>
<evidence type="ECO:0000259" key="7">
    <source>
        <dbReference type="Pfam" id="PF08240"/>
    </source>
</evidence>
<keyword evidence="4" id="KW-0862">Zinc</keyword>
<dbReference type="OrthoDB" id="9773078at2"/>
<keyword evidence="9" id="KW-1185">Reference proteome</keyword>
<protein>
    <submittedName>
        <fullName evidence="8">Putative oxidoreductase YbdR</fullName>
    </submittedName>
</protein>
<name>A0A090V443_PSEVU</name>
<dbReference type="SUPFAM" id="SSF51735">
    <property type="entry name" value="NAD(P)-binding Rossmann-fold domains"/>
    <property type="match status" value="1"/>
</dbReference>
<dbReference type="PANTHER" id="PTHR42813">
    <property type="entry name" value="ZINC-TYPE ALCOHOL DEHYDROGENASE-LIKE"/>
    <property type="match status" value="1"/>
</dbReference>
<dbReference type="Pfam" id="PF08240">
    <property type="entry name" value="ADH_N"/>
    <property type="match status" value="1"/>
</dbReference>
<dbReference type="STRING" id="1115515.EV102420_09_00310"/>
<dbReference type="Pfam" id="PF00107">
    <property type="entry name" value="ADH_zinc_N"/>
    <property type="match status" value="1"/>
</dbReference>
<gene>
    <name evidence="8" type="primary">ybdR</name>
    <name evidence="8" type="ORF">EV102420_09_00310</name>
</gene>
<comment type="caution">
    <text evidence="8">The sequence shown here is derived from an EMBL/GenBank/DDBJ whole genome shotgun (WGS) entry which is preliminary data.</text>
</comment>
<evidence type="ECO:0000256" key="4">
    <source>
        <dbReference type="ARBA" id="ARBA00022833"/>
    </source>
</evidence>
<evidence type="ECO:0000259" key="6">
    <source>
        <dbReference type="Pfam" id="PF00107"/>
    </source>
</evidence>
<dbReference type="InterPro" id="IPR013154">
    <property type="entry name" value="ADH-like_N"/>
</dbReference>
<evidence type="ECO:0000256" key="5">
    <source>
        <dbReference type="ARBA" id="ARBA00023027"/>
    </source>
</evidence>
<accession>A0A090V443</accession>
<organism evidence="8 9">
    <name type="scientific">Pseudescherichia vulneris NBRC 102420</name>
    <dbReference type="NCBI Taxonomy" id="1115515"/>
    <lineage>
        <taxon>Bacteria</taxon>
        <taxon>Pseudomonadati</taxon>
        <taxon>Pseudomonadota</taxon>
        <taxon>Gammaproteobacteria</taxon>
        <taxon>Enterobacterales</taxon>
        <taxon>Enterobacteriaceae</taxon>
        <taxon>Pseudescherichia</taxon>
    </lineage>
</organism>
<dbReference type="CDD" id="cd08282">
    <property type="entry name" value="PFDH_like"/>
    <property type="match status" value="1"/>
</dbReference>
<keyword evidence="3" id="KW-0479">Metal-binding</keyword>
<feature type="domain" description="Alcohol dehydrogenase-like N-terminal" evidence="7">
    <location>
        <begin position="25"/>
        <end position="137"/>
    </location>
</feature>
<dbReference type="AlphaFoldDB" id="A0A090V443"/>
<dbReference type="Gene3D" id="3.40.50.720">
    <property type="entry name" value="NAD(P)-binding Rossmann-like Domain"/>
    <property type="match status" value="1"/>
</dbReference>
<evidence type="ECO:0000256" key="1">
    <source>
        <dbReference type="ARBA" id="ARBA00001947"/>
    </source>
</evidence>
<evidence type="ECO:0000256" key="3">
    <source>
        <dbReference type="ARBA" id="ARBA00022723"/>
    </source>
</evidence>
<proteinExistence type="inferred from homology"/>
<dbReference type="InterPro" id="IPR036291">
    <property type="entry name" value="NAD(P)-bd_dom_sf"/>
</dbReference>
<evidence type="ECO:0000313" key="9">
    <source>
        <dbReference type="Proteomes" id="UP000029462"/>
    </source>
</evidence>
<reference evidence="8 9" key="1">
    <citation type="submission" date="2014-09" db="EMBL/GenBank/DDBJ databases">
        <title>Whole genome shotgun sequence of Escherichia vulneris NBRC 102420.</title>
        <authorList>
            <person name="Yoshida Y."/>
            <person name="Hosoyama A."/>
            <person name="Tsuchikane K."/>
            <person name="Ohji S."/>
            <person name="Ichikawa N."/>
            <person name="Kimura A."/>
            <person name="Yamazoe A."/>
            <person name="Ezaki T."/>
            <person name="Fujita N."/>
        </authorList>
    </citation>
    <scope>NUCLEOTIDE SEQUENCE [LARGE SCALE GENOMIC DNA]</scope>
    <source>
        <strain evidence="8 9">NBRC 102420</strain>
    </source>
</reference>
<dbReference type="RefSeq" id="WP_042390780.1">
    <property type="nucleotide sequence ID" value="NZ_BBMZ01000009.1"/>
</dbReference>
<feature type="domain" description="Alcohol dehydrogenase-like C-terminal" evidence="6">
    <location>
        <begin position="186"/>
        <end position="318"/>
    </location>
</feature>
<comment type="similarity">
    <text evidence="2">Belongs to the zinc-containing alcohol dehydrogenase family.</text>
</comment>
<dbReference type="PANTHER" id="PTHR42813:SF3">
    <property type="entry name" value="GLUTATHIONE-INDEPENDENT FORMALDEHYDE DEHYDROGENASE"/>
    <property type="match status" value="1"/>
</dbReference>
<dbReference type="GO" id="GO:0046872">
    <property type="term" value="F:metal ion binding"/>
    <property type="evidence" value="ECO:0007669"/>
    <property type="project" value="UniProtKB-KW"/>
</dbReference>
<comment type="cofactor">
    <cofactor evidence="1">
        <name>Zn(2+)</name>
        <dbReference type="ChEBI" id="CHEBI:29105"/>
    </cofactor>
</comment>
<evidence type="ECO:0000256" key="2">
    <source>
        <dbReference type="ARBA" id="ARBA00008072"/>
    </source>
</evidence>
<dbReference type="SUPFAM" id="SSF50129">
    <property type="entry name" value="GroES-like"/>
    <property type="match status" value="1"/>
</dbReference>
<dbReference type="Proteomes" id="UP000029462">
    <property type="component" value="Unassembled WGS sequence"/>
</dbReference>
<keyword evidence="5" id="KW-0520">NAD</keyword>
<dbReference type="Gene3D" id="3.90.180.10">
    <property type="entry name" value="Medium-chain alcohol dehydrogenases, catalytic domain"/>
    <property type="match status" value="1"/>
</dbReference>
<evidence type="ECO:0000313" key="8">
    <source>
        <dbReference type="EMBL" id="GAL57999.1"/>
    </source>
</evidence>
<dbReference type="InterPro" id="IPR011032">
    <property type="entry name" value="GroES-like_sf"/>
</dbReference>
<sequence length="377" mass="40182">MKAVVYNGPFDVSVKDVPDPKIVRQTDVIVRITTTNICGSDLHMYEGRTSFEQGRIFGHENLGQVIEVGSAVERIKVGDYVCLPFNVGCGFCENCEKGLTGYCLTANPGAAGAAYGFADMGQWDGGQAELLRVPYADFNCLVLPPDAVEKEEDYVLLSDIFPTGWHATELAGLRPGESVAIYGAGPVGLMAAHSAMIKGASQVFVVDTHPDRLALAEQLGAVAINGVGDDAVNKILELTDGRGTDCGCECVGYQCCNKHGHEDNSATLNSLVASTKATGGIGAVGVFVPQDPGGATDLAKEGKVPFDFGTFWFKGQSIKTGQCNVKAYNRQLARLIHQGRANPAQIISHRLALSDAPEGYKHFDARDNGWTKVILKP</sequence>
<dbReference type="InterPro" id="IPR013149">
    <property type="entry name" value="ADH-like_C"/>
</dbReference>